<evidence type="ECO:0000256" key="1">
    <source>
        <dbReference type="ARBA" id="ARBA00004651"/>
    </source>
</evidence>
<dbReference type="RefSeq" id="XP_014251294.1">
    <property type="nucleotide sequence ID" value="XM_014395808.2"/>
</dbReference>
<keyword evidence="7 8" id="KW-0472">Membrane</keyword>
<dbReference type="PROSITE" id="PS50850">
    <property type="entry name" value="MFS"/>
    <property type="match status" value="1"/>
</dbReference>
<feature type="transmembrane region" description="Helical" evidence="8">
    <location>
        <begin position="354"/>
        <end position="376"/>
    </location>
</feature>
<proteinExistence type="predicted"/>
<dbReference type="CDD" id="cd17358">
    <property type="entry name" value="MFS_GLUT6_8_Class3_like"/>
    <property type="match status" value="1"/>
</dbReference>
<feature type="transmembrane region" description="Helical" evidence="8">
    <location>
        <begin position="124"/>
        <end position="143"/>
    </location>
</feature>
<accession>A0A8I6RUW8</accession>
<comment type="subcellular location">
    <subcellularLocation>
        <location evidence="1">Cell membrane</location>
        <topology evidence="1">Multi-pass membrane protein</topology>
    </subcellularLocation>
</comment>
<evidence type="ECO:0000256" key="4">
    <source>
        <dbReference type="ARBA" id="ARBA00022597"/>
    </source>
</evidence>
<dbReference type="KEGG" id="clec:106667699"/>
<evidence type="ECO:0000259" key="9">
    <source>
        <dbReference type="PROSITE" id="PS50850"/>
    </source>
</evidence>
<dbReference type="InterPro" id="IPR020846">
    <property type="entry name" value="MFS_dom"/>
</dbReference>
<dbReference type="SUPFAM" id="SSF103473">
    <property type="entry name" value="MFS general substrate transporter"/>
    <property type="match status" value="1"/>
</dbReference>
<dbReference type="GeneID" id="106667699"/>
<feature type="domain" description="Major facilitator superfamily (MFS) profile" evidence="9">
    <location>
        <begin position="54"/>
        <end position="479"/>
    </location>
</feature>
<dbReference type="OrthoDB" id="6612291at2759"/>
<dbReference type="InterPro" id="IPR005828">
    <property type="entry name" value="MFS_sugar_transport-like"/>
</dbReference>
<dbReference type="InterPro" id="IPR044775">
    <property type="entry name" value="MFS_ERD6/Tret1-like"/>
</dbReference>
<dbReference type="OMA" id="WGSLCCI"/>
<feature type="transmembrane region" description="Helical" evidence="8">
    <location>
        <begin position="206"/>
        <end position="227"/>
    </location>
</feature>
<dbReference type="FunFam" id="1.20.1250.20:FF:000218">
    <property type="entry name" value="facilitated trehalose transporter Tret1"/>
    <property type="match status" value="1"/>
</dbReference>
<dbReference type="Proteomes" id="UP000494040">
    <property type="component" value="Unassembled WGS sequence"/>
</dbReference>
<dbReference type="InterPro" id="IPR003663">
    <property type="entry name" value="Sugar/inositol_transpt"/>
</dbReference>
<reference evidence="10" key="1">
    <citation type="submission" date="2022-01" db="UniProtKB">
        <authorList>
            <consortium name="EnsemblMetazoa"/>
        </authorList>
    </citation>
    <scope>IDENTIFICATION</scope>
</reference>
<keyword evidence="4" id="KW-0762">Sugar transport</keyword>
<evidence type="ECO:0000256" key="2">
    <source>
        <dbReference type="ARBA" id="ARBA00022448"/>
    </source>
</evidence>
<dbReference type="InterPro" id="IPR036259">
    <property type="entry name" value="MFS_trans_sf"/>
</dbReference>
<dbReference type="PANTHER" id="PTHR48021:SF1">
    <property type="entry name" value="GH07001P-RELATED"/>
    <property type="match status" value="1"/>
</dbReference>
<feature type="transmembrane region" description="Helical" evidence="8">
    <location>
        <begin position="424"/>
        <end position="444"/>
    </location>
</feature>
<feature type="transmembrane region" description="Helical" evidence="8">
    <location>
        <begin position="456"/>
        <end position="475"/>
    </location>
</feature>
<evidence type="ECO:0000256" key="6">
    <source>
        <dbReference type="ARBA" id="ARBA00022989"/>
    </source>
</evidence>
<feature type="transmembrane region" description="Helical" evidence="8">
    <location>
        <begin position="328"/>
        <end position="347"/>
    </location>
</feature>
<protein>
    <recommendedName>
        <fullName evidence="9">Major facilitator superfamily (MFS) profile domain-containing protein</fullName>
    </recommendedName>
</protein>
<keyword evidence="5 8" id="KW-0812">Transmembrane</keyword>
<keyword evidence="6 8" id="KW-1133">Transmembrane helix</keyword>
<dbReference type="InterPro" id="IPR050549">
    <property type="entry name" value="MFS_Trehalose_Transporter"/>
</dbReference>
<evidence type="ECO:0000256" key="8">
    <source>
        <dbReference type="SAM" id="Phobius"/>
    </source>
</evidence>
<dbReference type="Pfam" id="PF00083">
    <property type="entry name" value="Sugar_tr"/>
    <property type="match status" value="1"/>
</dbReference>
<dbReference type="EnsemblMetazoa" id="XM_014395808.2">
    <property type="protein sequence ID" value="XP_014251294.1"/>
    <property type="gene ID" value="LOC106667699"/>
</dbReference>
<evidence type="ECO:0000256" key="7">
    <source>
        <dbReference type="ARBA" id="ARBA00023136"/>
    </source>
</evidence>
<name>A0A8I6RUW8_CIMLE</name>
<sequence length="502" mass="54533">MDKPVTYYQSEETSAMEEKLTESIGNVEIRQFSSGPRLREKAKKKTGQFQQYLAAVVVCLMAFILGTVIGWTAPVLLTLQSDESPVGKMTDEETSWLGSQMFLGGIVGTLFWGRIADGFGRKAAGYSVAAIFILGWGLIIVATKSALLYVARFLSGLSGSGALILCPLYVSEIAQDSIRGALGSCTILFMNGGIVTAYVVGAATDFTVFTAVCLAVPILFAVLFFFLPETPSYLFGKGWADEAEASLLWFRGGDHDSVQDEMGKFSRNGKTRENTTYRMLVADRGRRRAMVIGLGLFTWQQFCGILALLTFTTTIFAASGSSLGASKATITVGLFQLFGSCVSSVIVDRSGRRILLLISYTFMGVSLSLLSLYFYALSVKFDVSRFNWLPVICLSVHVVAYALGAGPVPYVVMSDTLAPEIRGLATSVIILWGMIFSFMSVQIFPFLVTTIGSHGSFLFFAGFCFVGVVFTWALVPETKGVPLEQVLARLNRKPAIRTSVEV</sequence>
<dbReference type="GO" id="GO:0051119">
    <property type="term" value="F:sugar transmembrane transporter activity"/>
    <property type="evidence" value="ECO:0007669"/>
    <property type="project" value="InterPro"/>
</dbReference>
<feature type="transmembrane region" description="Helical" evidence="8">
    <location>
        <begin position="94"/>
        <end position="112"/>
    </location>
</feature>
<keyword evidence="3" id="KW-1003">Cell membrane</keyword>
<evidence type="ECO:0000256" key="3">
    <source>
        <dbReference type="ARBA" id="ARBA00022475"/>
    </source>
</evidence>
<feature type="transmembrane region" description="Helical" evidence="8">
    <location>
        <begin position="149"/>
        <end position="170"/>
    </location>
</feature>
<evidence type="ECO:0000313" key="11">
    <source>
        <dbReference type="Proteomes" id="UP000494040"/>
    </source>
</evidence>
<feature type="transmembrane region" description="Helical" evidence="8">
    <location>
        <begin position="388"/>
        <end position="412"/>
    </location>
</feature>
<feature type="transmembrane region" description="Helical" evidence="8">
    <location>
        <begin position="289"/>
        <end position="316"/>
    </location>
</feature>
<feature type="transmembrane region" description="Helical" evidence="8">
    <location>
        <begin position="182"/>
        <end position="200"/>
    </location>
</feature>
<keyword evidence="2" id="KW-0813">Transport</keyword>
<dbReference type="PRINTS" id="PR00171">
    <property type="entry name" value="SUGRTRNSPORT"/>
</dbReference>
<dbReference type="PANTHER" id="PTHR48021">
    <property type="match status" value="1"/>
</dbReference>
<organism evidence="10 11">
    <name type="scientific">Cimex lectularius</name>
    <name type="common">Bed bug</name>
    <name type="synonym">Acanthia lectularia</name>
    <dbReference type="NCBI Taxonomy" id="79782"/>
    <lineage>
        <taxon>Eukaryota</taxon>
        <taxon>Metazoa</taxon>
        <taxon>Ecdysozoa</taxon>
        <taxon>Arthropoda</taxon>
        <taxon>Hexapoda</taxon>
        <taxon>Insecta</taxon>
        <taxon>Pterygota</taxon>
        <taxon>Neoptera</taxon>
        <taxon>Paraneoptera</taxon>
        <taxon>Hemiptera</taxon>
        <taxon>Heteroptera</taxon>
        <taxon>Panheteroptera</taxon>
        <taxon>Cimicomorpha</taxon>
        <taxon>Cimicidae</taxon>
        <taxon>Cimex</taxon>
    </lineage>
</organism>
<evidence type="ECO:0000256" key="5">
    <source>
        <dbReference type="ARBA" id="ARBA00022692"/>
    </source>
</evidence>
<dbReference type="AlphaFoldDB" id="A0A8I6RUW8"/>
<dbReference type="GO" id="GO:0005886">
    <property type="term" value="C:plasma membrane"/>
    <property type="evidence" value="ECO:0007669"/>
    <property type="project" value="UniProtKB-SubCell"/>
</dbReference>
<evidence type="ECO:0000313" key="10">
    <source>
        <dbReference type="EnsemblMetazoa" id="XP_014251294.1"/>
    </source>
</evidence>
<dbReference type="Gene3D" id="1.20.1250.20">
    <property type="entry name" value="MFS general substrate transporter like domains"/>
    <property type="match status" value="1"/>
</dbReference>
<keyword evidence="11" id="KW-1185">Reference proteome</keyword>
<feature type="transmembrane region" description="Helical" evidence="8">
    <location>
        <begin position="52"/>
        <end position="74"/>
    </location>
</feature>